<evidence type="ECO:0000259" key="4">
    <source>
        <dbReference type="PROSITE" id="PS51462"/>
    </source>
</evidence>
<feature type="domain" description="Nudix hydrolase" evidence="4">
    <location>
        <begin position="9"/>
        <end position="141"/>
    </location>
</feature>
<accession>A0ABQ2KEM1</accession>
<evidence type="ECO:0000256" key="1">
    <source>
        <dbReference type="ARBA" id="ARBA00005582"/>
    </source>
</evidence>
<evidence type="ECO:0000313" key="6">
    <source>
        <dbReference type="Proteomes" id="UP000626982"/>
    </source>
</evidence>
<dbReference type="Gene3D" id="3.40.50.1240">
    <property type="entry name" value="Phosphoglycerate mutase-like"/>
    <property type="match status" value="1"/>
</dbReference>
<comment type="caution">
    <text evidence="5">The sequence shown here is derived from an EMBL/GenBank/DDBJ whole genome shotgun (WGS) entry which is preliminary data.</text>
</comment>
<proteinExistence type="inferred from homology"/>
<gene>
    <name evidence="5" type="ORF">GCM10010968_06470</name>
</gene>
<evidence type="ECO:0000313" key="5">
    <source>
        <dbReference type="EMBL" id="GGN79498.1"/>
    </source>
</evidence>
<dbReference type="RefSeq" id="WP_188715981.1">
    <property type="nucleotide sequence ID" value="NZ_BAABBD010000001.1"/>
</dbReference>
<dbReference type="CDD" id="cd07067">
    <property type="entry name" value="HP_PGM_like"/>
    <property type="match status" value="1"/>
</dbReference>
<dbReference type="InterPro" id="IPR029033">
    <property type="entry name" value="His_PPase_superfam"/>
</dbReference>
<dbReference type="PANTHER" id="PTHR21340:SF0">
    <property type="entry name" value="BIS(5'-NUCLEOSYL)-TETRAPHOSPHATASE [ASYMMETRICAL]"/>
    <property type="match status" value="1"/>
</dbReference>
<organism evidence="5 6">
    <name type="scientific">Agrococcus terreus</name>
    <dbReference type="NCBI Taxonomy" id="574649"/>
    <lineage>
        <taxon>Bacteria</taxon>
        <taxon>Bacillati</taxon>
        <taxon>Actinomycetota</taxon>
        <taxon>Actinomycetes</taxon>
        <taxon>Micrococcales</taxon>
        <taxon>Microbacteriaceae</taxon>
        <taxon>Agrococcus</taxon>
    </lineage>
</organism>
<dbReference type="SUPFAM" id="SSF53254">
    <property type="entry name" value="Phosphoglycerate mutase-like"/>
    <property type="match status" value="1"/>
</dbReference>
<evidence type="ECO:0000256" key="2">
    <source>
        <dbReference type="ARBA" id="ARBA00022801"/>
    </source>
</evidence>
<dbReference type="PROSITE" id="PS51462">
    <property type="entry name" value="NUDIX"/>
    <property type="match status" value="1"/>
</dbReference>
<sequence>MSQAATAAGTVLAAGALVWRRVRGEVEVLLVERTQHRDISLPKGKLDPGETLPECAVRELEEETGLAVVLGAPLGHSEYRLPDGRDKVVYYWQAEATEAALAAASFSPNDEILALHWASLDDARSACTYRHDVAIVERFEERLGAGHETTFPIVALRHAKAANPFSWDGDDASRALTERGRAQALSVAPGIAAYAPSRVATSDAVRCRETVAPLESVLGVAAKATAELSQESPVDPRAAIEARIAKAVLKRRGTVLCSHAPVIPEIVTAVVHATSAAETERTHRASMLHTAEFTVLHVSAGERPALVALETHGPPHR</sequence>
<dbReference type="Gene3D" id="3.90.79.10">
    <property type="entry name" value="Nucleoside Triphosphate Pyrophosphohydrolase"/>
    <property type="match status" value="1"/>
</dbReference>
<dbReference type="InterPro" id="IPR020084">
    <property type="entry name" value="NUDIX_hydrolase_CS"/>
</dbReference>
<dbReference type="Pfam" id="PF00293">
    <property type="entry name" value="NUDIX"/>
    <property type="match status" value="1"/>
</dbReference>
<dbReference type="EMBL" id="BMLM01000001">
    <property type="protein sequence ID" value="GGN79498.1"/>
    <property type="molecule type" value="Genomic_DNA"/>
</dbReference>
<dbReference type="PRINTS" id="PR00502">
    <property type="entry name" value="NUDIXFAMILY"/>
</dbReference>
<dbReference type="CDD" id="cd03673">
    <property type="entry name" value="NUDIX_Ap6A_hydrolase"/>
    <property type="match status" value="1"/>
</dbReference>
<dbReference type="InterPro" id="IPR015797">
    <property type="entry name" value="NUDIX_hydrolase-like_dom_sf"/>
</dbReference>
<dbReference type="PROSITE" id="PS00893">
    <property type="entry name" value="NUDIX_BOX"/>
    <property type="match status" value="1"/>
</dbReference>
<dbReference type="InterPro" id="IPR020476">
    <property type="entry name" value="Nudix_hydrolase"/>
</dbReference>
<dbReference type="InterPro" id="IPR013078">
    <property type="entry name" value="His_Pase_superF_clade-1"/>
</dbReference>
<dbReference type="InterPro" id="IPR000086">
    <property type="entry name" value="NUDIX_hydrolase_dom"/>
</dbReference>
<dbReference type="Proteomes" id="UP000626982">
    <property type="component" value="Unassembled WGS sequence"/>
</dbReference>
<keyword evidence="2 3" id="KW-0378">Hydrolase</keyword>
<protein>
    <submittedName>
        <fullName evidence="5">ADP-ribose pyrophosphatase</fullName>
    </submittedName>
</protein>
<dbReference type="PANTHER" id="PTHR21340">
    <property type="entry name" value="DIADENOSINE 5,5-P1,P4-TETRAPHOSPHATE PYROPHOSPHOHYDROLASE MUTT"/>
    <property type="match status" value="1"/>
</dbReference>
<dbReference type="Pfam" id="PF00300">
    <property type="entry name" value="His_Phos_1"/>
    <property type="match status" value="1"/>
</dbReference>
<dbReference type="InterPro" id="IPR051325">
    <property type="entry name" value="Nudix_hydrolase_domain"/>
</dbReference>
<keyword evidence="6" id="KW-1185">Reference proteome</keyword>
<comment type="similarity">
    <text evidence="1 3">Belongs to the Nudix hydrolase family.</text>
</comment>
<evidence type="ECO:0000256" key="3">
    <source>
        <dbReference type="RuleBase" id="RU003476"/>
    </source>
</evidence>
<name>A0ABQ2KEM1_9MICO</name>
<dbReference type="SMART" id="SM00855">
    <property type="entry name" value="PGAM"/>
    <property type="match status" value="1"/>
</dbReference>
<reference evidence="6" key="1">
    <citation type="journal article" date="2019" name="Int. J. Syst. Evol. Microbiol.">
        <title>The Global Catalogue of Microorganisms (GCM) 10K type strain sequencing project: providing services to taxonomists for standard genome sequencing and annotation.</title>
        <authorList>
            <consortium name="The Broad Institute Genomics Platform"/>
            <consortium name="The Broad Institute Genome Sequencing Center for Infectious Disease"/>
            <person name="Wu L."/>
            <person name="Ma J."/>
        </authorList>
    </citation>
    <scope>NUCLEOTIDE SEQUENCE [LARGE SCALE GENOMIC DNA]</scope>
    <source>
        <strain evidence="6">CGMCC 1.6960</strain>
    </source>
</reference>
<dbReference type="SUPFAM" id="SSF55811">
    <property type="entry name" value="Nudix"/>
    <property type="match status" value="1"/>
</dbReference>